<organism evidence="3 4">
    <name type="scientific">Caligus rogercresseyi</name>
    <name type="common">Sea louse</name>
    <dbReference type="NCBI Taxonomy" id="217165"/>
    <lineage>
        <taxon>Eukaryota</taxon>
        <taxon>Metazoa</taxon>
        <taxon>Ecdysozoa</taxon>
        <taxon>Arthropoda</taxon>
        <taxon>Crustacea</taxon>
        <taxon>Multicrustacea</taxon>
        <taxon>Hexanauplia</taxon>
        <taxon>Copepoda</taxon>
        <taxon>Siphonostomatoida</taxon>
        <taxon>Caligidae</taxon>
        <taxon>Caligus</taxon>
    </lineage>
</organism>
<feature type="domain" description="AMP-dependent synthetase/ligase" evidence="2">
    <location>
        <begin position="18"/>
        <end position="107"/>
    </location>
</feature>
<accession>A0A7T8JYS6</accession>
<comment type="similarity">
    <text evidence="1">Belongs to the ATP-dependent AMP-binding enzyme family.</text>
</comment>
<evidence type="ECO:0000259" key="2">
    <source>
        <dbReference type="Pfam" id="PF00501"/>
    </source>
</evidence>
<dbReference type="EMBL" id="CP045902">
    <property type="protein sequence ID" value="QQP38770.1"/>
    <property type="molecule type" value="Genomic_DNA"/>
</dbReference>
<dbReference type="InterPro" id="IPR042099">
    <property type="entry name" value="ANL_N_sf"/>
</dbReference>
<dbReference type="Gene3D" id="3.40.50.12780">
    <property type="entry name" value="N-terminal domain of ligase-like"/>
    <property type="match status" value="1"/>
</dbReference>
<evidence type="ECO:0000256" key="1">
    <source>
        <dbReference type="ARBA" id="ARBA00006432"/>
    </source>
</evidence>
<reference evidence="4" key="1">
    <citation type="submission" date="2021-01" db="EMBL/GenBank/DDBJ databases">
        <title>Caligus Genome Assembly.</title>
        <authorList>
            <person name="Gallardo-Escarate C."/>
        </authorList>
    </citation>
    <scope>NUCLEOTIDE SEQUENCE [LARGE SCALE GENOMIC DNA]</scope>
</reference>
<name>A0A7T8JYS6_CALRO</name>
<evidence type="ECO:0000313" key="4">
    <source>
        <dbReference type="Proteomes" id="UP000595437"/>
    </source>
</evidence>
<evidence type="ECO:0000313" key="3">
    <source>
        <dbReference type="EMBL" id="QQP38770.1"/>
    </source>
</evidence>
<dbReference type="GO" id="GO:0006631">
    <property type="term" value="P:fatty acid metabolic process"/>
    <property type="evidence" value="ECO:0007669"/>
    <property type="project" value="TreeGrafter"/>
</dbReference>
<dbReference type="OrthoDB" id="2962993at2759"/>
<gene>
    <name evidence="3" type="ORF">FKW44_019448</name>
</gene>
<dbReference type="PANTHER" id="PTHR43201:SF8">
    <property type="entry name" value="ACYL-COA SYNTHETASE FAMILY MEMBER 3"/>
    <property type="match status" value="1"/>
</dbReference>
<dbReference type="SUPFAM" id="SSF56801">
    <property type="entry name" value="Acetyl-CoA synthetase-like"/>
    <property type="match status" value="1"/>
</dbReference>
<protein>
    <recommendedName>
        <fullName evidence="2">AMP-dependent synthetase/ligase domain-containing protein</fullName>
    </recommendedName>
</protein>
<dbReference type="Proteomes" id="UP000595437">
    <property type="component" value="Chromosome 13"/>
</dbReference>
<keyword evidence="4" id="KW-1185">Reference proteome</keyword>
<dbReference type="Pfam" id="PF00501">
    <property type="entry name" value="AMP-binding"/>
    <property type="match status" value="1"/>
</dbReference>
<dbReference type="GO" id="GO:0031956">
    <property type="term" value="F:medium-chain fatty acid-CoA ligase activity"/>
    <property type="evidence" value="ECO:0007669"/>
    <property type="project" value="TreeGrafter"/>
</dbReference>
<dbReference type="InterPro" id="IPR000873">
    <property type="entry name" value="AMP-dep_synth/lig_dom"/>
</dbReference>
<dbReference type="PANTHER" id="PTHR43201">
    <property type="entry name" value="ACYL-COA SYNTHETASE"/>
    <property type="match status" value="1"/>
</dbReference>
<proteinExistence type="inferred from homology"/>
<dbReference type="AlphaFoldDB" id="A0A7T8JYS6"/>
<sequence length="126" mass="14001">MSRGLLGFRRFYHYFRGADRIAITDETGTHSYIDLLRDASHLSGTLSRSSSSNVGILVGNESKFVKALWSVWAAGRTAVPLCPSHPSKSHQYFLENSESELILASKDLEDKVRLKGSMTTQHQEGS</sequence>